<protein>
    <submittedName>
        <fullName evidence="2">Murein DD-endopeptidase MepM and murein hydrolase activator NlpD, contain LysM domain</fullName>
    </submittedName>
</protein>
<accession>A0A1X7JXL4</accession>
<organism evidence="2 3">
    <name type="scientific">Corynebacterium pollutisoli</name>
    <dbReference type="NCBI Taxonomy" id="1610489"/>
    <lineage>
        <taxon>Bacteria</taxon>
        <taxon>Bacillati</taxon>
        <taxon>Actinomycetota</taxon>
        <taxon>Actinomycetes</taxon>
        <taxon>Mycobacteriales</taxon>
        <taxon>Corynebacteriaceae</taxon>
        <taxon>Corynebacterium</taxon>
    </lineage>
</organism>
<name>A0A1X7JXL4_9CORY</name>
<dbReference type="PANTHER" id="PTHR21666">
    <property type="entry name" value="PEPTIDASE-RELATED"/>
    <property type="match status" value="1"/>
</dbReference>
<dbReference type="Proteomes" id="UP000193309">
    <property type="component" value="Unassembled WGS sequence"/>
</dbReference>
<keyword evidence="3" id="KW-1185">Reference proteome</keyword>
<dbReference type="RefSeq" id="WP_085550120.1">
    <property type="nucleotide sequence ID" value="NZ_FXAR01000007.1"/>
</dbReference>
<evidence type="ECO:0000259" key="1">
    <source>
        <dbReference type="Pfam" id="PF01551"/>
    </source>
</evidence>
<gene>
    <name evidence="2" type="ORF">SAMN06295981_2027</name>
</gene>
<evidence type="ECO:0000313" key="2">
    <source>
        <dbReference type="EMBL" id="SMG32921.1"/>
    </source>
</evidence>
<dbReference type="Gene3D" id="2.70.70.10">
    <property type="entry name" value="Glucose Permease (Domain IIA)"/>
    <property type="match status" value="1"/>
</dbReference>
<feature type="domain" description="M23ase beta-sheet core" evidence="1">
    <location>
        <begin position="143"/>
        <end position="238"/>
    </location>
</feature>
<dbReference type="Pfam" id="PF01551">
    <property type="entry name" value="Peptidase_M23"/>
    <property type="match status" value="1"/>
</dbReference>
<dbReference type="SUPFAM" id="SSF51261">
    <property type="entry name" value="Duplicated hybrid motif"/>
    <property type="match status" value="1"/>
</dbReference>
<dbReference type="EMBL" id="FXAR01000007">
    <property type="protein sequence ID" value="SMG32921.1"/>
    <property type="molecule type" value="Genomic_DNA"/>
</dbReference>
<dbReference type="InterPro" id="IPR050570">
    <property type="entry name" value="Cell_wall_metabolism_enzyme"/>
</dbReference>
<dbReference type="AlphaFoldDB" id="A0A1X7JXL4"/>
<dbReference type="PANTHER" id="PTHR21666:SF270">
    <property type="entry name" value="MUREIN HYDROLASE ACTIVATOR ENVC"/>
    <property type="match status" value="1"/>
</dbReference>
<evidence type="ECO:0000313" key="3">
    <source>
        <dbReference type="Proteomes" id="UP000193309"/>
    </source>
</evidence>
<dbReference type="OrthoDB" id="1099523at2"/>
<sequence length="250" mass="26047">MRMTTQRSTRGKHRKITTSQTTKGRIALVTVATGAVSTAGIGGAAAAQIQANDTEAETTVTATPEYELAANTSDIAAQVAEAAPQILAIAEHKPADYIQQQLTTAVQFADVRAQLDQALRAPSVVKPAEGVFTSGYGPRWGTLHAGIDIANAVGTPILAVMDGTVIDSGPASGYGNWIRIQHTDGSISVYGHMETLDVAVGQTVRAGEKIAGMGNRGFSTGSHLHFEIHPVGHGAVDPVPWFAERGVTIA</sequence>
<dbReference type="CDD" id="cd12797">
    <property type="entry name" value="M23_peptidase"/>
    <property type="match status" value="1"/>
</dbReference>
<dbReference type="STRING" id="1610489.SAMN06295981_2027"/>
<keyword evidence="2" id="KW-0378">Hydrolase</keyword>
<dbReference type="InterPro" id="IPR016047">
    <property type="entry name" value="M23ase_b-sheet_dom"/>
</dbReference>
<dbReference type="GO" id="GO:0004222">
    <property type="term" value="F:metalloendopeptidase activity"/>
    <property type="evidence" value="ECO:0007669"/>
    <property type="project" value="TreeGrafter"/>
</dbReference>
<reference evidence="3" key="1">
    <citation type="submission" date="2017-04" db="EMBL/GenBank/DDBJ databases">
        <authorList>
            <person name="Varghese N."/>
            <person name="Submissions S."/>
        </authorList>
    </citation>
    <scope>NUCLEOTIDE SEQUENCE [LARGE SCALE GENOMIC DNA]</scope>
    <source>
        <strain evidence="3">VDS</strain>
    </source>
</reference>
<dbReference type="InterPro" id="IPR011055">
    <property type="entry name" value="Dup_hybrid_motif"/>
</dbReference>
<proteinExistence type="predicted"/>